<name>A0A839HH84_9BURK</name>
<keyword evidence="2" id="KW-1185">Reference proteome</keyword>
<proteinExistence type="predicted"/>
<organism evidence="1 2">
    <name type="scientific">Aquariibacter albus</name>
    <dbReference type="NCBI Taxonomy" id="2759899"/>
    <lineage>
        <taxon>Bacteria</taxon>
        <taxon>Pseudomonadati</taxon>
        <taxon>Pseudomonadota</taxon>
        <taxon>Betaproteobacteria</taxon>
        <taxon>Burkholderiales</taxon>
        <taxon>Sphaerotilaceae</taxon>
        <taxon>Aquariibacter</taxon>
    </lineage>
</organism>
<sequence length="88" mass="9736">MNLRDALTQQAPSLALQRAATDEIARLDAELIRARDMHRDAVVKHEVTRRALQAAADAMVPASLRNPTDMARLGDPWPQVGRALWPDA</sequence>
<dbReference type="RefSeq" id="WP_182662340.1">
    <property type="nucleotide sequence ID" value="NZ_JACIVI010000001.1"/>
</dbReference>
<evidence type="ECO:0000313" key="1">
    <source>
        <dbReference type="EMBL" id="MBB1161505.1"/>
    </source>
</evidence>
<comment type="caution">
    <text evidence="1">The sequence shown here is derived from an EMBL/GenBank/DDBJ whole genome shotgun (WGS) entry which is preliminary data.</text>
</comment>
<accession>A0A839HH84</accession>
<gene>
    <name evidence="1" type="ORF">H4F90_05870</name>
</gene>
<protein>
    <submittedName>
        <fullName evidence="1">Uncharacterized protein</fullName>
    </submittedName>
</protein>
<dbReference type="EMBL" id="JACIVI010000001">
    <property type="protein sequence ID" value="MBB1161505.1"/>
    <property type="molecule type" value="Genomic_DNA"/>
</dbReference>
<evidence type="ECO:0000313" key="2">
    <source>
        <dbReference type="Proteomes" id="UP000586093"/>
    </source>
</evidence>
<dbReference type="Proteomes" id="UP000586093">
    <property type="component" value="Unassembled WGS sequence"/>
</dbReference>
<reference evidence="1 2" key="1">
    <citation type="submission" date="2020-08" db="EMBL/GenBank/DDBJ databases">
        <title>Aquariorum lacteus gen. nov., sp. nov., a new member of the family Comamonadaceae, isolated from freshwater aquarium.</title>
        <authorList>
            <person name="Chun S.-J."/>
        </authorList>
    </citation>
    <scope>NUCLEOTIDE SEQUENCE [LARGE SCALE GENOMIC DNA]</scope>
    <source>
        <strain evidence="1 2">SJAQ100</strain>
    </source>
</reference>
<dbReference type="AlphaFoldDB" id="A0A839HH84"/>